<dbReference type="OrthoDB" id="939640at2"/>
<keyword evidence="2" id="KW-1185">Reference proteome</keyword>
<evidence type="ECO:0000313" key="1">
    <source>
        <dbReference type="EMBL" id="RDC62739.1"/>
    </source>
</evidence>
<name>A0A369QIN6_9BACT</name>
<organism evidence="1 2">
    <name type="scientific">Adhaeribacter pallidiroseus</name>
    <dbReference type="NCBI Taxonomy" id="2072847"/>
    <lineage>
        <taxon>Bacteria</taxon>
        <taxon>Pseudomonadati</taxon>
        <taxon>Bacteroidota</taxon>
        <taxon>Cytophagia</taxon>
        <taxon>Cytophagales</taxon>
        <taxon>Hymenobacteraceae</taxon>
        <taxon>Adhaeribacter</taxon>
    </lineage>
</organism>
<dbReference type="AlphaFoldDB" id="A0A369QIN6"/>
<protein>
    <submittedName>
        <fullName evidence="1">Uncharacterized protein</fullName>
    </submittedName>
</protein>
<accession>A0A369QIN6</accession>
<gene>
    <name evidence="1" type="ORF">AHMF7616_01333</name>
</gene>
<dbReference type="Proteomes" id="UP000253919">
    <property type="component" value="Unassembled WGS sequence"/>
</dbReference>
<evidence type="ECO:0000313" key="2">
    <source>
        <dbReference type="Proteomes" id="UP000253919"/>
    </source>
</evidence>
<dbReference type="RefSeq" id="WP_115372149.1">
    <property type="nucleotide sequence ID" value="NZ_QASA01000001.1"/>
</dbReference>
<dbReference type="EMBL" id="QASA01000001">
    <property type="protein sequence ID" value="RDC62739.1"/>
    <property type="molecule type" value="Genomic_DNA"/>
</dbReference>
<sequence length="255" mass="29812">MKNLIYPINCFVLLLLSWFWTLSVFAQTMQYRDPAQPELGAWQITTDPISKNTVIRFFDGNKNQFYEEIIAGKYIKLTDRNIFRINQSFDQMVLKSIVAAQVKADPLDSPTFRKLSDRQSKKQSKISANQASNFKANVSLKAHTYQVGKTMLFYLIVQNPEKNRIIVDLSDEQGQSLYHESFSFLNYRRRFDLTGMTQGQYQLLVTTANRKQKYTRRIHVKPQTPLFPENQPDSLRQVNQELANRSNRLYLPLVK</sequence>
<comment type="caution">
    <text evidence="1">The sequence shown here is derived from an EMBL/GenBank/DDBJ whole genome shotgun (WGS) entry which is preliminary data.</text>
</comment>
<reference evidence="1 2" key="1">
    <citation type="submission" date="2018-04" db="EMBL/GenBank/DDBJ databases">
        <title>Adhaeribacter sp. HMF7616 genome sequencing and assembly.</title>
        <authorList>
            <person name="Kang H."/>
            <person name="Kang J."/>
            <person name="Cha I."/>
            <person name="Kim H."/>
            <person name="Joh K."/>
        </authorList>
    </citation>
    <scope>NUCLEOTIDE SEQUENCE [LARGE SCALE GENOMIC DNA]</scope>
    <source>
        <strain evidence="1 2">HMF7616</strain>
    </source>
</reference>
<proteinExistence type="predicted"/>